<dbReference type="Pfam" id="PF20174">
    <property type="entry name" value="DUF6540"/>
    <property type="match status" value="1"/>
</dbReference>
<dbReference type="AlphaFoldDB" id="A0AAD9VXL2"/>
<sequence length="174" mass="18852">MPAKPTAPRTPSPASKATSASKTSPPKTKTPSPPPKTPSPPPTITVFVSIYKPTDSRDPCHWAIFLNGKGASDVILQVSDDKHGVGYYVEKPMWGKFPQKSGMHKESIPVGTITAASLKTAVTVINSTPVDNKSTTWNCQAWCVEALDALQGNFGFKWSSSARSEVIKKRQNWQ</sequence>
<evidence type="ECO:0000313" key="2">
    <source>
        <dbReference type="EMBL" id="KAK2598484.1"/>
    </source>
</evidence>
<comment type="caution">
    <text evidence="2">The sequence shown here is derived from an EMBL/GenBank/DDBJ whole genome shotgun (WGS) entry which is preliminary data.</text>
</comment>
<protein>
    <submittedName>
        <fullName evidence="2">Uncharacterized protein</fullName>
    </submittedName>
</protein>
<feature type="compositionally biased region" description="Pro residues" evidence="1">
    <location>
        <begin position="31"/>
        <end position="43"/>
    </location>
</feature>
<evidence type="ECO:0000256" key="1">
    <source>
        <dbReference type="SAM" id="MobiDB-lite"/>
    </source>
</evidence>
<evidence type="ECO:0000313" key="3">
    <source>
        <dbReference type="Proteomes" id="UP001265746"/>
    </source>
</evidence>
<dbReference type="EMBL" id="JAUJFL010000008">
    <property type="protein sequence ID" value="KAK2598484.1"/>
    <property type="molecule type" value="Genomic_DNA"/>
</dbReference>
<feature type="compositionally biased region" description="Low complexity" evidence="1">
    <location>
        <begin position="1"/>
        <end position="30"/>
    </location>
</feature>
<organism evidence="2 3">
    <name type="scientific">Phomopsis amygdali</name>
    <name type="common">Fusicoccum amygdali</name>
    <dbReference type="NCBI Taxonomy" id="1214568"/>
    <lineage>
        <taxon>Eukaryota</taxon>
        <taxon>Fungi</taxon>
        <taxon>Dikarya</taxon>
        <taxon>Ascomycota</taxon>
        <taxon>Pezizomycotina</taxon>
        <taxon>Sordariomycetes</taxon>
        <taxon>Sordariomycetidae</taxon>
        <taxon>Diaporthales</taxon>
        <taxon>Diaporthaceae</taxon>
        <taxon>Diaporthe</taxon>
    </lineage>
</organism>
<dbReference type="InterPro" id="IPR046670">
    <property type="entry name" value="DUF6540"/>
</dbReference>
<feature type="region of interest" description="Disordered" evidence="1">
    <location>
        <begin position="1"/>
        <end position="43"/>
    </location>
</feature>
<gene>
    <name evidence="2" type="ORF">N8I77_011897</name>
</gene>
<accession>A0AAD9VXL2</accession>
<name>A0AAD9VXL2_PHOAM</name>
<reference evidence="2" key="1">
    <citation type="submission" date="2023-06" db="EMBL/GenBank/DDBJ databases">
        <authorList>
            <person name="Noh H."/>
        </authorList>
    </citation>
    <scope>NUCLEOTIDE SEQUENCE</scope>
    <source>
        <strain evidence="2">DUCC20226</strain>
    </source>
</reference>
<keyword evidence="3" id="KW-1185">Reference proteome</keyword>
<dbReference type="Proteomes" id="UP001265746">
    <property type="component" value="Unassembled WGS sequence"/>
</dbReference>
<proteinExistence type="predicted"/>